<sequence>MDEIVPLVDPDLPGVPAIVVLEGGHRLHARLQAGAWHNGGILLPVKAVDKVEGAQGANSLAEVLGLESGQLHGEATVWLPAFRIRCVVVSGEGRRPRPIGFGGVE</sequence>
<evidence type="ECO:0000313" key="2">
    <source>
        <dbReference type="Proteomes" id="UP000005710"/>
    </source>
</evidence>
<organism evidence="1 2">
    <name type="scientific">Thermaerobacter subterraneus DSM 13965</name>
    <dbReference type="NCBI Taxonomy" id="867903"/>
    <lineage>
        <taxon>Bacteria</taxon>
        <taxon>Bacillati</taxon>
        <taxon>Bacillota</taxon>
        <taxon>Clostridia</taxon>
        <taxon>Eubacteriales</taxon>
        <taxon>Clostridiales Family XVII. Incertae Sedis</taxon>
        <taxon>Thermaerobacter</taxon>
    </lineage>
</organism>
<protein>
    <submittedName>
        <fullName evidence="1">Uncharacterized protein</fullName>
    </submittedName>
</protein>
<evidence type="ECO:0000313" key="1">
    <source>
        <dbReference type="EMBL" id="EKP95345.1"/>
    </source>
</evidence>
<dbReference type="STRING" id="867903.ThesuDRAFT_01093"/>
<dbReference type="AlphaFoldDB" id="K6P2P4"/>
<reference evidence="1" key="2">
    <citation type="submission" date="2012-10" db="EMBL/GenBank/DDBJ databases">
        <title>Improved high-quality draft of Thermaerobacter subterraneus C21, DSM 13965.</title>
        <authorList>
            <consortium name="DOE Joint Genome Institute"/>
            <person name="Eisen J."/>
            <person name="Huntemann M."/>
            <person name="Wei C.-L."/>
            <person name="Han J."/>
            <person name="Detter J.C."/>
            <person name="Han C."/>
            <person name="Tapia R."/>
            <person name="Chen A."/>
            <person name="Kyrpides N."/>
            <person name="Mavromatis K."/>
            <person name="Markowitz V."/>
            <person name="Szeto E."/>
            <person name="Ivanova N."/>
            <person name="Mikhailova N."/>
            <person name="Ovchinnikova G."/>
            <person name="Pagani I."/>
            <person name="Pati A."/>
            <person name="Goodwin L."/>
            <person name="Nordberg H.P."/>
            <person name="Cantor M.N."/>
            <person name="Hua S.X."/>
            <person name="Woyke T."/>
            <person name="Eisen J."/>
            <person name="Klenk H.-P."/>
        </authorList>
    </citation>
    <scope>NUCLEOTIDE SEQUENCE [LARGE SCALE GENOMIC DNA]</scope>
    <source>
        <strain evidence="1">DSM 13965</strain>
    </source>
</reference>
<gene>
    <name evidence="1" type="ORF">ThesuDRAFT_01093</name>
</gene>
<proteinExistence type="predicted"/>
<reference evidence="1" key="1">
    <citation type="submission" date="2010-10" db="EMBL/GenBank/DDBJ databases">
        <authorList>
            <consortium name="US DOE Joint Genome Institute (JGI-PGF)"/>
            <person name="Lucas S."/>
            <person name="Copeland A."/>
            <person name="Lapidus A."/>
            <person name="Bruce D."/>
            <person name="Goodwin L."/>
            <person name="Pitluck S."/>
            <person name="Kyrpides N."/>
            <person name="Mavromatis K."/>
            <person name="Detter J.C."/>
            <person name="Han C."/>
            <person name="Land M."/>
            <person name="Hauser L."/>
            <person name="Markowitz V."/>
            <person name="Cheng J.-F."/>
            <person name="Hugenholtz P."/>
            <person name="Woyke T."/>
            <person name="Wu D."/>
            <person name="Pukall R."/>
            <person name="Wahrenburg C."/>
            <person name="Brambilla E."/>
            <person name="Klenk H.-P."/>
            <person name="Eisen J.A."/>
        </authorList>
    </citation>
    <scope>NUCLEOTIDE SEQUENCE [LARGE SCALE GENOMIC DNA]</scope>
    <source>
        <strain evidence="1">DSM 13965</strain>
    </source>
</reference>
<dbReference type="RefSeq" id="WP_006903359.1">
    <property type="nucleotide sequence ID" value="NZ_JH976535.1"/>
</dbReference>
<keyword evidence="2" id="KW-1185">Reference proteome</keyword>
<name>K6P2P4_9FIRM</name>
<accession>K6P2P4</accession>
<dbReference type="OrthoDB" id="9913025at2"/>
<comment type="caution">
    <text evidence="1">The sequence shown here is derived from an EMBL/GenBank/DDBJ whole genome shotgun (WGS) entry which is preliminary data.</text>
</comment>
<dbReference type="EMBL" id="AENY02000002">
    <property type="protein sequence ID" value="EKP95345.1"/>
    <property type="molecule type" value="Genomic_DNA"/>
</dbReference>
<dbReference type="Proteomes" id="UP000005710">
    <property type="component" value="Unassembled WGS sequence"/>
</dbReference>
<dbReference type="HOGENOM" id="CLU_2235309_0_0_9"/>